<protein>
    <submittedName>
        <fullName evidence="1">Uncharacterized protein</fullName>
    </submittedName>
</protein>
<gene>
    <name evidence="1" type="ORF">NP493_1834g00001</name>
</gene>
<comment type="caution">
    <text evidence="1">The sequence shown here is derived from an EMBL/GenBank/DDBJ whole genome shotgun (WGS) entry which is preliminary data.</text>
</comment>
<proteinExistence type="predicted"/>
<dbReference type="Proteomes" id="UP001209878">
    <property type="component" value="Unassembled WGS sequence"/>
</dbReference>
<keyword evidence="2" id="KW-1185">Reference proteome</keyword>
<name>A0AAD9JST4_RIDPI</name>
<reference evidence="1" key="1">
    <citation type="journal article" date="2023" name="Mol. Biol. Evol.">
        <title>Third-Generation Sequencing Reveals the Adaptive Role of the Epigenome in Three Deep-Sea Polychaetes.</title>
        <authorList>
            <person name="Perez M."/>
            <person name="Aroh O."/>
            <person name="Sun Y."/>
            <person name="Lan Y."/>
            <person name="Juniper S.K."/>
            <person name="Young C.R."/>
            <person name="Angers B."/>
            <person name="Qian P.Y."/>
        </authorList>
    </citation>
    <scope>NUCLEOTIDE SEQUENCE</scope>
    <source>
        <strain evidence="1">R07B-5</strain>
    </source>
</reference>
<dbReference type="EMBL" id="JAODUO010001835">
    <property type="protein sequence ID" value="KAK2157948.1"/>
    <property type="molecule type" value="Genomic_DNA"/>
</dbReference>
<sequence length="44" mass="5008">MRHGFAEHFAKRLFKSSYNQLLNSHGSETSHIAKHGYSLTCPSM</sequence>
<evidence type="ECO:0000313" key="1">
    <source>
        <dbReference type="EMBL" id="KAK2157948.1"/>
    </source>
</evidence>
<dbReference type="AlphaFoldDB" id="A0AAD9JST4"/>
<organism evidence="1 2">
    <name type="scientific">Ridgeia piscesae</name>
    <name type="common">Tubeworm</name>
    <dbReference type="NCBI Taxonomy" id="27915"/>
    <lineage>
        <taxon>Eukaryota</taxon>
        <taxon>Metazoa</taxon>
        <taxon>Spiralia</taxon>
        <taxon>Lophotrochozoa</taxon>
        <taxon>Annelida</taxon>
        <taxon>Polychaeta</taxon>
        <taxon>Sedentaria</taxon>
        <taxon>Canalipalpata</taxon>
        <taxon>Sabellida</taxon>
        <taxon>Siboglinidae</taxon>
        <taxon>Ridgeia</taxon>
    </lineage>
</organism>
<accession>A0AAD9JST4</accession>
<evidence type="ECO:0000313" key="2">
    <source>
        <dbReference type="Proteomes" id="UP001209878"/>
    </source>
</evidence>